<sequence>MGSSPKSITSIQSYALAQRPNQSLSVENNTVQVREVSSKDSNTRNHISVTRINQTQFQSQNGRKLKRKRKSNYLTVNGHVTIDRLPYDHVFTSWSSDSIEIEEKEIQQSKKSLINVTIQGSDDRQENFSCLTAKGYISIERVSKDELPLFSRSNNENSILQKQVQRNSKLKPVTEKQVSVTHIKPSELQLSPIYKEEEHKKNQEYLTVNGHVTVGHTSKDELTITSGNNYNPTTQYDVQNAPQNYVRISRRNLTENELKPSFHNSCALNKNGHHGATQNHVTVKIGTKFDSPIPPVINVNSSDKRQSQQQFKTQVSITHINPSQLELASIHKEEVHIKNHEYLTANRHATANGALKSDLLASQNVDELITKLNESTVMANVATANEKRVTKNENRSEIDANSVNIRLSTVPLLQQRLAQHRQQQRQHPHAQAQHQQVAPVLCRSQALHLQRQQQQLVQLPRQRLQQHQPHPVQVLLQRPAAHQRLRQQRPVRAVLQSPALHHRRQQ</sequence>
<protein>
    <submittedName>
        <fullName evidence="2">Uncharacterized protein</fullName>
    </submittedName>
</protein>
<accession>A0A816RF43</accession>
<evidence type="ECO:0000313" key="2">
    <source>
        <dbReference type="EMBL" id="CAF2072601.1"/>
    </source>
</evidence>
<comment type="caution">
    <text evidence="2">The sequence shown here is derived from an EMBL/GenBank/DDBJ whole genome shotgun (WGS) entry which is preliminary data.</text>
</comment>
<proteinExistence type="predicted"/>
<gene>
    <name evidence="2" type="ORF">WKI299_LOCUS14449</name>
</gene>
<dbReference type="EMBL" id="CAJNRF010005632">
    <property type="protein sequence ID" value="CAF2072601.1"/>
    <property type="molecule type" value="Genomic_DNA"/>
</dbReference>
<evidence type="ECO:0000256" key="1">
    <source>
        <dbReference type="SAM" id="MobiDB-lite"/>
    </source>
</evidence>
<feature type="region of interest" description="Disordered" evidence="1">
    <location>
        <begin position="483"/>
        <end position="506"/>
    </location>
</feature>
<dbReference type="Proteomes" id="UP000663856">
    <property type="component" value="Unassembled WGS sequence"/>
</dbReference>
<reference evidence="2" key="1">
    <citation type="submission" date="2021-02" db="EMBL/GenBank/DDBJ databases">
        <authorList>
            <person name="Nowell W R."/>
        </authorList>
    </citation>
    <scope>NUCLEOTIDE SEQUENCE</scope>
</reference>
<dbReference type="AlphaFoldDB" id="A0A816RF43"/>
<organism evidence="2 3">
    <name type="scientific">Rotaria magnacalcarata</name>
    <dbReference type="NCBI Taxonomy" id="392030"/>
    <lineage>
        <taxon>Eukaryota</taxon>
        <taxon>Metazoa</taxon>
        <taxon>Spiralia</taxon>
        <taxon>Gnathifera</taxon>
        <taxon>Rotifera</taxon>
        <taxon>Eurotatoria</taxon>
        <taxon>Bdelloidea</taxon>
        <taxon>Philodinida</taxon>
        <taxon>Philodinidae</taxon>
        <taxon>Rotaria</taxon>
    </lineage>
</organism>
<evidence type="ECO:0000313" key="3">
    <source>
        <dbReference type="Proteomes" id="UP000663856"/>
    </source>
</evidence>
<name>A0A816RF43_9BILA</name>